<dbReference type="PANTHER" id="PTHR11530">
    <property type="entry name" value="D-AMINO ACID OXIDASE"/>
    <property type="match status" value="1"/>
</dbReference>
<evidence type="ECO:0000256" key="1">
    <source>
        <dbReference type="ARBA" id="ARBA00001974"/>
    </source>
</evidence>
<keyword evidence="4" id="KW-0274">FAD</keyword>
<name>A0A8S1EEZ7_9PELO</name>
<evidence type="ECO:0000256" key="2">
    <source>
        <dbReference type="ARBA" id="ARBA00006730"/>
    </source>
</evidence>
<dbReference type="InterPro" id="IPR006076">
    <property type="entry name" value="FAD-dep_OxRdtase"/>
</dbReference>
<dbReference type="InterPro" id="IPR006181">
    <property type="entry name" value="D-amino_acid_oxidase_CS"/>
</dbReference>
<evidence type="ECO:0000256" key="5">
    <source>
        <dbReference type="ARBA" id="ARBA00023002"/>
    </source>
</evidence>
<evidence type="ECO:0000313" key="7">
    <source>
        <dbReference type="EMBL" id="CAB3398385.1"/>
    </source>
</evidence>
<dbReference type="Proteomes" id="UP000494206">
    <property type="component" value="Unassembled WGS sequence"/>
</dbReference>
<comment type="caution">
    <text evidence="7">The sequence shown here is derived from an EMBL/GenBank/DDBJ whole genome shotgun (WGS) entry which is preliminary data.</text>
</comment>
<comment type="similarity">
    <text evidence="2">Belongs to the DAMOX/DASOX family.</text>
</comment>
<reference evidence="7 8" key="1">
    <citation type="submission" date="2020-04" db="EMBL/GenBank/DDBJ databases">
        <authorList>
            <person name="Laetsch R D."/>
            <person name="Stevens L."/>
            <person name="Kumar S."/>
            <person name="Blaxter L. M."/>
        </authorList>
    </citation>
    <scope>NUCLEOTIDE SEQUENCE [LARGE SCALE GENOMIC DNA]</scope>
</reference>
<dbReference type="PROSITE" id="PS00677">
    <property type="entry name" value="DAO"/>
    <property type="match status" value="1"/>
</dbReference>
<dbReference type="GO" id="GO:0019478">
    <property type="term" value="P:D-amino acid catabolic process"/>
    <property type="evidence" value="ECO:0007669"/>
    <property type="project" value="TreeGrafter"/>
</dbReference>
<sequence length="335" mass="37522">MSIAPKIAVIGEGVIGCTTAFQLTRAIPKASITVFHDRPFEKTCSYGPAGLFRIDFEENKEYGRATFAWFAQLCKKVSGAETGVKLISGHIQSDSKERLEQQQKAYGDIVYNFRFLTDRERLEMLPNPHKYAIHYTAYASEGGKYVPYLKRQLLEKGVSFKAEAVENLDNLADQGFDVIVNCAGLNGGQIAGDDNDIRPNRGIVIEVEAAWHKHFNYLDFITFTIPKENSVVIGSVKQSGRNDLEITDEDRNDILSRYYELHPTMKGAKILREWSALRPERSKIRIESVDKKSANGKPYTVVHHYGHGGNGFTLGWGTAMEATKLVQNALGKNKL</sequence>
<dbReference type="SUPFAM" id="SSF51971">
    <property type="entry name" value="Nucleotide-binding domain"/>
    <property type="match status" value="1"/>
</dbReference>
<protein>
    <recommendedName>
        <fullName evidence="6">FAD dependent oxidoreductase domain-containing protein</fullName>
    </recommendedName>
</protein>
<comment type="cofactor">
    <cofactor evidence="1">
        <name>FAD</name>
        <dbReference type="ChEBI" id="CHEBI:57692"/>
    </cofactor>
</comment>
<evidence type="ECO:0000259" key="6">
    <source>
        <dbReference type="Pfam" id="PF01266"/>
    </source>
</evidence>
<dbReference type="Pfam" id="PF01266">
    <property type="entry name" value="DAO"/>
    <property type="match status" value="1"/>
</dbReference>
<dbReference type="Gene3D" id="3.40.50.720">
    <property type="entry name" value="NAD(P)-binding Rossmann-like Domain"/>
    <property type="match status" value="1"/>
</dbReference>
<dbReference type="InterPro" id="IPR023209">
    <property type="entry name" value="DAO"/>
</dbReference>
<dbReference type="EMBL" id="CADEPM010000001">
    <property type="protein sequence ID" value="CAB3398385.1"/>
    <property type="molecule type" value="Genomic_DNA"/>
</dbReference>
<dbReference type="PANTHER" id="PTHR11530:SF28">
    <property type="entry name" value="D-ASPARTATE OXIDASE 1"/>
    <property type="match status" value="1"/>
</dbReference>
<keyword evidence="5" id="KW-0560">Oxidoreductase</keyword>
<dbReference type="GO" id="GO:0005737">
    <property type="term" value="C:cytoplasm"/>
    <property type="evidence" value="ECO:0007669"/>
    <property type="project" value="TreeGrafter"/>
</dbReference>
<feature type="domain" description="FAD dependent oxidoreductase" evidence="6">
    <location>
        <begin position="6"/>
        <end position="324"/>
    </location>
</feature>
<organism evidence="7 8">
    <name type="scientific">Caenorhabditis bovis</name>
    <dbReference type="NCBI Taxonomy" id="2654633"/>
    <lineage>
        <taxon>Eukaryota</taxon>
        <taxon>Metazoa</taxon>
        <taxon>Ecdysozoa</taxon>
        <taxon>Nematoda</taxon>
        <taxon>Chromadorea</taxon>
        <taxon>Rhabditida</taxon>
        <taxon>Rhabditina</taxon>
        <taxon>Rhabditomorpha</taxon>
        <taxon>Rhabditoidea</taxon>
        <taxon>Rhabditidae</taxon>
        <taxon>Peloderinae</taxon>
        <taxon>Caenorhabditis</taxon>
    </lineage>
</organism>
<dbReference type="GO" id="GO:0003884">
    <property type="term" value="F:D-amino-acid oxidase activity"/>
    <property type="evidence" value="ECO:0007669"/>
    <property type="project" value="InterPro"/>
</dbReference>
<proteinExistence type="inferred from homology"/>
<dbReference type="SUPFAM" id="SSF54373">
    <property type="entry name" value="FAD-linked reductases, C-terminal domain"/>
    <property type="match status" value="1"/>
</dbReference>
<dbReference type="OrthoDB" id="2015447at2759"/>
<keyword evidence="8" id="KW-1185">Reference proteome</keyword>
<evidence type="ECO:0000256" key="3">
    <source>
        <dbReference type="ARBA" id="ARBA00022630"/>
    </source>
</evidence>
<gene>
    <name evidence="7" type="ORF">CBOVIS_LOCUS1664</name>
</gene>
<dbReference type="AlphaFoldDB" id="A0A8S1EEZ7"/>
<keyword evidence="3" id="KW-0285">Flavoprotein</keyword>
<dbReference type="GO" id="GO:0071949">
    <property type="term" value="F:FAD binding"/>
    <property type="evidence" value="ECO:0007669"/>
    <property type="project" value="InterPro"/>
</dbReference>
<accession>A0A8S1EEZ7</accession>
<evidence type="ECO:0000256" key="4">
    <source>
        <dbReference type="ARBA" id="ARBA00022827"/>
    </source>
</evidence>
<evidence type="ECO:0000313" key="8">
    <source>
        <dbReference type="Proteomes" id="UP000494206"/>
    </source>
</evidence>
<dbReference type="Gene3D" id="3.30.9.10">
    <property type="entry name" value="D-Amino Acid Oxidase, subunit A, domain 2"/>
    <property type="match status" value="1"/>
</dbReference>